<evidence type="ECO:0000313" key="1">
    <source>
        <dbReference type="EMBL" id="KIK76765.1"/>
    </source>
</evidence>
<name>A0A0D0DG08_9AGAM</name>
<dbReference type="EMBL" id="KN827302">
    <property type="protein sequence ID" value="KIK76765.1"/>
    <property type="molecule type" value="Genomic_DNA"/>
</dbReference>
<dbReference type="AlphaFoldDB" id="A0A0D0DG08"/>
<gene>
    <name evidence="1" type="ORF">PAXRUDRAFT_36878</name>
</gene>
<organism evidence="1 2">
    <name type="scientific">Paxillus rubicundulus Ve08.2h10</name>
    <dbReference type="NCBI Taxonomy" id="930991"/>
    <lineage>
        <taxon>Eukaryota</taxon>
        <taxon>Fungi</taxon>
        <taxon>Dikarya</taxon>
        <taxon>Basidiomycota</taxon>
        <taxon>Agaricomycotina</taxon>
        <taxon>Agaricomycetes</taxon>
        <taxon>Agaricomycetidae</taxon>
        <taxon>Boletales</taxon>
        <taxon>Paxilineae</taxon>
        <taxon>Paxillaceae</taxon>
        <taxon>Paxillus</taxon>
    </lineage>
</organism>
<keyword evidence="2" id="KW-1185">Reference proteome</keyword>
<dbReference type="InParanoid" id="A0A0D0DG08"/>
<evidence type="ECO:0000313" key="2">
    <source>
        <dbReference type="Proteomes" id="UP000054538"/>
    </source>
</evidence>
<sequence length="164" mass="18033">MYQKATTGHAEALPAHITGNELVYQPGTAPPLMPASVYPPPNMLQTYYPQYPGFSLPYSPPGPSYYPLPYQVLSNSQVSGSNIQPMHNPPSLMSSPSATTSHCVMLETFSIKYMLGNRLVEHLSEADWKAAGFSILGWQGFLYAHVKFVRQSVMALGPLVKTQQ</sequence>
<reference evidence="1 2" key="1">
    <citation type="submission" date="2014-04" db="EMBL/GenBank/DDBJ databases">
        <authorList>
            <consortium name="DOE Joint Genome Institute"/>
            <person name="Kuo A."/>
            <person name="Kohler A."/>
            <person name="Jargeat P."/>
            <person name="Nagy L.G."/>
            <person name="Floudas D."/>
            <person name="Copeland A."/>
            <person name="Barry K.W."/>
            <person name="Cichocki N."/>
            <person name="Veneault-Fourrey C."/>
            <person name="LaButti K."/>
            <person name="Lindquist E.A."/>
            <person name="Lipzen A."/>
            <person name="Lundell T."/>
            <person name="Morin E."/>
            <person name="Murat C."/>
            <person name="Sun H."/>
            <person name="Tunlid A."/>
            <person name="Henrissat B."/>
            <person name="Grigoriev I.V."/>
            <person name="Hibbett D.S."/>
            <person name="Martin F."/>
            <person name="Nordberg H.P."/>
            <person name="Cantor M.N."/>
            <person name="Hua S.X."/>
        </authorList>
    </citation>
    <scope>NUCLEOTIDE SEQUENCE [LARGE SCALE GENOMIC DNA]</scope>
    <source>
        <strain evidence="1 2">Ve08.2h10</strain>
    </source>
</reference>
<reference evidence="2" key="2">
    <citation type="submission" date="2015-01" db="EMBL/GenBank/DDBJ databases">
        <title>Evolutionary Origins and Diversification of the Mycorrhizal Mutualists.</title>
        <authorList>
            <consortium name="DOE Joint Genome Institute"/>
            <consortium name="Mycorrhizal Genomics Consortium"/>
            <person name="Kohler A."/>
            <person name="Kuo A."/>
            <person name="Nagy L.G."/>
            <person name="Floudas D."/>
            <person name="Copeland A."/>
            <person name="Barry K.W."/>
            <person name="Cichocki N."/>
            <person name="Veneault-Fourrey C."/>
            <person name="LaButti K."/>
            <person name="Lindquist E.A."/>
            <person name="Lipzen A."/>
            <person name="Lundell T."/>
            <person name="Morin E."/>
            <person name="Murat C."/>
            <person name="Riley R."/>
            <person name="Ohm R."/>
            <person name="Sun H."/>
            <person name="Tunlid A."/>
            <person name="Henrissat B."/>
            <person name="Grigoriev I.V."/>
            <person name="Hibbett D.S."/>
            <person name="Martin F."/>
        </authorList>
    </citation>
    <scope>NUCLEOTIDE SEQUENCE [LARGE SCALE GENOMIC DNA]</scope>
    <source>
        <strain evidence="2">Ve08.2h10</strain>
    </source>
</reference>
<accession>A0A0D0DG08</accession>
<dbReference type="Proteomes" id="UP000054538">
    <property type="component" value="Unassembled WGS sequence"/>
</dbReference>
<proteinExistence type="predicted"/>
<protein>
    <submittedName>
        <fullName evidence="1">Uncharacterized protein</fullName>
    </submittedName>
</protein>
<dbReference type="HOGENOM" id="CLU_1619570_0_0_1"/>